<dbReference type="NCBIfam" id="TIGR02167">
    <property type="entry name" value="Liste_lipo_26"/>
    <property type="match status" value="7"/>
</dbReference>
<dbReference type="InterPro" id="IPR013783">
    <property type="entry name" value="Ig-like_fold"/>
</dbReference>
<dbReference type="PROSITE" id="PS50093">
    <property type="entry name" value="PKD"/>
    <property type="match status" value="2"/>
</dbReference>
<evidence type="ECO:0000256" key="1">
    <source>
        <dbReference type="ARBA" id="ARBA00022729"/>
    </source>
</evidence>
<evidence type="ECO:0000313" key="3">
    <source>
        <dbReference type="EMBL" id="SEC40157.1"/>
    </source>
</evidence>
<dbReference type="SUPFAM" id="SSF49299">
    <property type="entry name" value="PKD domain"/>
    <property type="match status" value="1"/>
</dbReference>
<reference evidence="3 4" key="1">
    <citation type="submission" date="2016-10" db="EMBL/GenBank/DDBJ databases">
        <authorList>
            <person name="de Groot N.N."/>
        </authorList>
    </citation>
    <scope>NUCLEOTIDE SEQUENCE [LARGE SCALE GENOMIC DNA]</scope>
    <source>
        <strain evidence="3 4">MAR_2009_71</strain>
    </source>
</reference>
<dbReference type="InterPro" id="IPR035986">
    <property type="entry name" value="PKD_dom_sf"/>
</dbReference>
<feature type="domain" description="PKD" evidence="2">
    <location>
        <begin position="420"/>
        <end position="457"/>
    </location>
</feature>
<dbReference type="Pfam" id="PF03382">
    <property type="entry name" value="DUF285"/>
    <property type="match status" value="3"/>
</dbReference>
<protein>
    <submittedName>
        <fullName evidence="3">Por secretion system C-terminal sorting domain-containing protein</fullName>
    </submittedName>
</protein>
<keyword evidence="1" id="KW-0732">Signal</keyword>
<feature type="domain" description="PKD" evidence="2">
    <location>
        <begin position="57"/>
        <end position="89"/>
    </location>
</feature>
<dbReference type="RefSeq" id="WP_074673828.1">
    <property type="nucleotide sequence ID" value="NZ_FNTB01000001.1"/>
</dbReference>
<organism evidence="3 4">
    <name type="scientific">Maribacter dokdonensis</name>
    <dbReference type="NCBI Taxonomy" id="320912"/>
    <lineage>
        <taxon>Bacteria</taxon>
        <taxon>Pseudomonadati</taxon>
        <taxon>Bacteroidota</taxon>
        <taxon>Flavobacteriia</taxon>
        <taxon>Flavobacteriales</taxon>
        <taxon>Flavobacteriaceae</taxon>
        <taxon>Maribacter</taxon>
    </lineage>
</organism>
<dbReference type="InterPro" id="IPR026444">
    <property type="entry name" value="Secre_tail"/>
</dbReference>
<gene>
    <name evidence="3" type="ORF">SAMN05192540_3081</name>
</gene>
<accession>A0A1H4S7W2</accession>
<dbReference type="NCBIfam" id="TIGR04183">
    <property type="entry name" value="Por_Secre_tail"/>
    <property type="match status" value="1"/>
</dbReference>
<name>A0A1H4S7W2_9FLAO</name>
<dbReference type="InterPro" id="IPR011889">
    <property type="entry name" value="Liste_lipo_26"/>
</dbReference>
<dbReference type="Proteomes" id="UP000183038">
    <property type="component" value="Unassembled WGS sequence"/>
</dbReference>
<dbReference type="Gene3D" id="2.60.40.10">
    <property type="entry name" value="Immunoglobulins"/>
    <property type="match status" value="2"/>
</dbReference>
<evidence type="ECO:0000313" key="4">
    <source>
        <dbReference type="Proteomes" id="UP000183038"/>
    </source>
</evidence>
<proteinExistence type="predicted"/>
<dbReference type="CDD" id="cd00146">
    <property type="entry name" value="PKD"/>
    <property type="match status" value="1"/>
</dbReference>
<dbReference type="InterPro" id="IPR005046">
    <property type="entry name" value="DUF285"/>
</dbReference>
<dbReference type="OrthoDB" id="9813840at2"/>
<evidence type="ECO:0000259" key="2">
    <source>
        <dbReference type="PROSITE" id="PS50093"/>
    </source>
</evidence>
<sequence length="1349" mass="149278">MRTLLSCILFLCITNTYSQNEFITTWKTDNPGVSEDNQITIPTYKAPDFLPQVIYDYNVDWGDGNVSENVTGDITHTYATSGVYQVSINGLFPRILFENSTNSKDNRKIIEINQWGSNQWTSMSGAFSGCVNIDVKATDVPNFSNLNDISAMFKNCSSLIGNDTMANWDLSTVTQMSLLYFGATKFNQPIGNWDVSNVESMFSLFQWATSFNQNISDWDVSGVSNMGHMFFGTSFNKNIGSWNVSNVLYMNAMFSNNQVFNQDISGWDVSNVKWMTNMFTEASAFNQDLSSWNVESVEEMGSMFFSALSFNQNLGVWNVGNVNNMSFMLSNTGMSINNYDSTLIGWSNLPSLKNDVKLDSNIQFCESGINKQAIIEVYNWTINDDGLFPECTANQKRPFITTWQVEASTNNSITIPTFPGETYDYSIDWGDGNSQPNITNDITHQYDNPGNYKVTITGDFPRIYFELAGQNSALIVSVDQWGDINWSSMEGAFSNCVNLDVNAHDVPDLSLVTSAKQMFNNCQTLKGNSSFNNWDVSNLQDVAQMFSGTPLFNTILSSWDTLNMTTMFQMFYESGFNNSLGDWNISNVNSLSGIFEGSALSTVNYDNTLIGWSHLNTLQPNITFDAGTSQFCNATSARQSIIEGYNWIINDSGENCPTFRPFVTTWKTDNPGTSDNNTIALRTFGGPFNIDWGDGVVDMDVVGATQHTYSNPGIYTVSISGSLFSMRLQTFDGNDVGGDAPKLIEINQWGDISWNSMESAFKGCTNLDVVAGDTPDLSNLNSLFYMFEGCSSLTDNPSFNNWDISTIENLSQAFTNCTAFNADISDWDVGNVTTMGNLFSNCSEFNQDISGWNVSNVINMGSMFSHATKFNQPIGSWDVSNVTYMGIMFQSSGFNQDISSWDVSNVASMSSMFNFAPNFNQNIGDWNVSNVTDMSGMFSSTGSFNQNIGNWNVSKVTNMSRVFAGAMAFNHDISNWDVSSVIDMSWLFSRAYNFNQNLTTWDVSQVTNMSGIFNYSGLSNANYDSILEGWSQLPSLQRGVTFDALQNQFCESEDARQNIVENYNWLITDGGKASFCNEDNDLDGILDHKDSCLDTRPNVIVNDNGCEIIAADAILVYGATPTCPGEANGSISISSELTDYIFNIAVEGPVSTDYNEVSLNENIEVANLTTGLYMVTISIPDILYSQTYGIQINEVGSISGKRESLNTSAKTATYNVEGSYTYIVDINGELKNFSFTSNGKNEIQLSDLSEFNAISITGESDCQGMVTDSFAFSDSVIMFPTITSGEVFIQGYEESSTVLVYDLSGKLVLSKAFSGQGLNSIDLQTMETGIYPTVIKSKQHSKTFKIIKK</sequence>
<dbReference type="InterPro" id="IPR000601">
    <property type="entry name" value="PKD_dom"/>
</dbReference>
<dbReference type="EMBL" id="FNTB01000001">
    <property type="protein sequence ID" value="SEC40157.1"/>
    <property type="molecule type" value="Genomic_DNA"/>
</dbReference>